<keyword evidence="2" id="KW-1185">Reference proteome</keyword>
<dbReference type="EMBL" id="JAJSOF020000029">
    <property type="protein sequence ID" value="KAJ4432757.1"/>
    <property type="molecule type" value="Genomic_DNA"/>
</dbReference>
<evidence type="ECO:0000313" key="1">
    <source>
        <dbReference type="EMBL" id="KAJ4432757.1"/>
    </source>
</evidence>
<comment type="caution">
    <text evidence="1">The sequence shown here is derived from an EMBL/GenBank/DDBJ whole genome shotgun (WGS) entry which is preliminary data.</text>
</comment>
<evidence type="ECO:0000313" key="2">
    <source>
        <dbReference type="Proteomes" id="UP001148838"/>
    </source>
</evidence>
<sequence length="413" mass="47912">MLRLCDKCPTSSLLQNHLEREIEDFHPDVTVQYSQWVSTDRTNLTVQVSTLSELCESLTQKIEKLIPHSFSSQFQSDYLKMRKETLDEGSVLILMDFSENYSFVVQDEAQGFHWNNGSCTLHTVVVYCKINQDLQSRSLCIISDDLDHDVALVYLTQKLVLDFLKSEFPEAPLKHVEYFTDGCAAQYKNCKNFRNICYLEQDFSMKCNWSFFATTHGKSRCDGIGGTLKRLVTKTSLQRLYKDQITTALQVYEFCQKNLKGITGFYVSKEYMVQVRTFLCGHFENAKTIPSTRSMHQFVPLSPIQIGAKRLSCDIKFSIIYDFSLLVPVMPECYVHPNCYVACMIPICINAYRVLVGRPEGKRPLGRPRRRWEDNIKMDLSEVGYDDRDWLNLAQDRDRWRAYVRAAMNLRVP</sequence>
<name>A0ABQ8SGF9_PERAM</name>
<dbReference type="PANTHER" id="PTHR46601">
    <property type="entry name" value="ULP_PROTEASE DOMAIN-CONTAINING PROTEIN"/>
    <property type="match status" value="1"/>
</dbReference>
<organism evidence="1 2">
    <name type="scientific">Periplaneta americana</name>
    <name type="common">American cockroach</name>
    <name type="synonym">Blatta americana</name>
    <dbReference type="NCBI Taxonomy" id="6978"/>
    <lineage>
        <taxon>Eukaryota</taxon>
        <taxon>Metazoa</taxon>
        <taxon>Ecdysozoa</taxon>
        <taxon>Arthropoda</taxon>
        <taxon>Hexapoda</taxon>
        <taxon>Insecta</taxon>
        <taxon>Pterygota</taxon>
        <taxon>Neoptera</taxon>
        <taxon>Polyneoptera</taxon>
        <taxon>Dictyoptera</taxon>
        <taxon>Blattodea</taxon>
        <taxon>Blattoidea</taxon>
        <taxon>Blattidae</taxon>
        <taxon>Blattinae</taxon>
        <taxon>Periplaneta</taxon>
    </lineage>
</organism>
<gene>
    <name evidence="1" type="ORF">ANN_21395</name>
</gene>
<accession>A0ABQ8SGF9</accession>
<protein>
    <submittedName>
        <fullName evidence="1">Uncharacterized protein</fullName>
    </submittedName>
</protein>
<dbReference type="Proteomes" id="UP001148838">
    <property type="component" value="Unassembled WGS sequence"/>
</dbReference>
<proteinExistence type="predicted"/>
<dbReference type="PANTHER" id="PTHR46601:SF1">
    <property type="entry name" value="ADF-H DOMAIN-CONTAINING PROTEIN"/>
    <property type="match status" value="1"/>
</dbReference>
<reference evidence="1 2" key="1">
    <citation type="journal article" date="2022" name="Allergy">
        <title>Genome assembly and annotation of Periplaneta americana reveal a comprehensive cockroach allergen profile.</title>
        <authorList>
            <person name="Wang L."/>
            <person name="Xiong Q."/>
            <person name="Saelim N."/>
            <person name="Wang L."/>
            <person name="Nong W."/>
            <person name="Wan A.T."/>
            <person name="Shi M."/>
            <person name="Liu X."/>
            <person name="Cao Q."/>
            <person name="Hui J.H.L."/>
            <person name="Sookrung N."/>
            <person name="Leung T.F."/>
            <person name="Tungtrongchitr A."/>
            <person name="Tsui S.K.W."/>
        </authorList>
    </citation>
    <scope>NUCLEOTIDE SEQUENCE [LARGE SCALE GENOMIC DNA]</scope>
    <source>
        <strain evidence="1">PWHHKU_190912</strain>
    </source>
</reference>